<proteinExistence type="predicted"/>
<name>F8II10_ALIAT</name>
<dbReference type="PANTHER" id="PTHR45228">
    <property type="entry name" value="CYCLIC DI-GMP PHOSPHODIESTERASE TM_0186-RELATED"/>
    <property type="match status" value="1"/>
</dbReference>
<dbReference type="Gene3D" id="1.10.3210.10">
    <property type="entry name" value="Hypothetical protein af1432"/>
    <property type="match status" value="1"/>
</dbReference>
<dbReference type="InterPro" id="IPR006674">
    <property type="entry name" value="HD_domain"/>
</dbReference>
<dbReference type="EMBL" id="CP002902">
    <property type="protein sequence ID" value="AEJ44490.1"/>
    <property type="molecule type" value="Genomic_DNA"/>
</dbReference>
<evidence type="ECO:0000259" key="2">
    <source>
        <dbReference type="PROSITE" id="PS51832"/>
    </source>
</evidence>
<dbReference type="STRING" id="1048834.TC41_2595"/>
<sequence>MTITLLGSYNGVELIRHELKRFGLMGFNSSPTSAPFEGIVLVKGSLRVAYDSEVEIVGPGAVVTMHPVKGDVCIIAMQDAEFIYISSAPIFDSYRRGVERFHQMATEIAQKDGYTASHCERIRKYSVLIGCELGLSARELLSLSCGALFHDIGKTQIPDEILRKPGRLTPEEFDIMKMHTIYGRDMMSSPSNPFLHIGSTVAEQHHERYDGSGYPYGLKGEEIYLPAAIVAVVDSYDAMTSKRPYQRPKSKQEAIDEIRALRGKLYDPRVVDAFLKVVSTLDDL</sequence>
<dbReference type="AlphaFoldDB" id="F8II10"/>
<dbReference type="InterPro" id="IPR037522">
    <property type="entry name" value="HD_GYP_dom"/>
</dbReference>
<accession>F8II10</accession>
<feature type="domain" description="HD-GYP" evidence="2">
    <location>
        <begin position="93"/>
        <end position="284"/>
    </location>
</feature>
<evidence type="ECO:0000313" key="4">
    <source>
        <dbReference type="Proteomes" id="UP000000292"/>
    </source>
</evidence>
<reference evidence="4" key="2">
    <citation type="submission" date="2011-06" db="EMBL/GenBank/DDBJ databases">
        <title>The complete genome sequence of Alicyclobacillus acidocaldarius sp. Tc-4-1.</title>
        <authorList>
            <person name="Chen Y."/>
            <person name="He Y."/>
            <person name="Dong Z."/>
            <person name="Hu S."/>
        </authorList>
    </citation>
    <scope>NUCLEOTIDE SEQUENCE [LARGE SCALE GENOMIC DNA]</scope>
    <source>
        <strain evidence="4">Tc-4-1</strain>
    </source>
</reference>
<dbReference type="PROSITE" id="PS51832">
    <property type="entry name" value="HD_GYP"/>
    <property type="match status" value="1"/>
</dbReference>
<gene>
    <name evidence="3" type="ordered locus">TC41_2595</name>
</gene>
<dbReference type="eggNOG" id="COG3437">
    <property type="taxonomic scope" value="Bacteria"/>
</dbReference>
<dbReference type="SMART" id="SM00471">
    <property type="entry name" value="HDc"/>
    <property type="match status" value="1"/>
</dbReference>
<dbReference type="PATRIC" id="fig|1048834.4.peg.2453"/>
<feature type="domain" description="HD" evidence="1">
    <location>
        <begin position="115"/>
        <end position="239"/>
    </location>
</feature>
<dbReference type="KEGG" id="aad:TC41_2595"/>
<dbReference type="Pfam" id="PF13487">
    <property type="entry name" value="HD_5"/>
    <property type="match status" value="1"/>
</dbReference>
<dbReference type="Proteomes" id="UP000000292">
    <property type="component" value="Chromosome"/>
</dbReference>
<dbReference type="GO" id="GO:0016787">
    <property type="term" value="F:hydrolase activity"/>
    <property type="evidence" value="ECO:0007669"/>
    <property type="project" value="UniProtKB-KW"/>
</dbReference>
<evidence type="ECO:0000259" key="1">
    <source>
        <dbReference type="PROSITE" id="PS51831"/>
    </source>
</evidence>
<dbReference type="PROSITE" id="PS51831">
    <property type="entry name" value="HD"/>
    <property type="match status" value="1"/>
</dbReference>
<dbReference type="RefSeq" id="WP_014465322.1">
    <property type="nucleotide sequence ID" value="NC_017167.1"/>
</dbReference>
<dbReference type="SUPFAM" id="SSF109604">
    <property type="entry name" value="HD-domain/PDEase-like"/>
    <property type="match status" value="1"/>
</dbReference>
<evidence type="ECO:0000313" key="3">
    <source>
        <dbReference type="EMBL" id="AEJ44490.1"/>
    </source>
</evidence>
<dbReference type="InterPro" id="IPR003607">
    <property type="entry name" value="HD/PDEase_dom"/>
</dbReference>
<dbReference type="PANTHER" id="PTHR45228:SF4">
    <property type="entry name" value="LIPOPROTEIN"/>
    <property type="match status" value="1"/>
</dbReference>
<keyword evidence="3" id="KW-0378">Hydrolase</keyword>
<organism evidence="3 4">
    <name type="scientific">Alicyclobacillus acidocaldarius (strain Tc-4-1)</name>
    <name type="common">Bacillus acidocaldarius</name>
    <dbReference type="NCBI Taxonomy" id="1048834"/>
    <lineage>
        <taxon>Bacteria</taxon>
        <taxon>Bacillati</taxon>
        <taxon>Bacillota</taxon>
        <taxon>Bacilli</taxon>
        <taxon>Bacillales</taxon>
        <taxon>Alicyclobacillaceae</taxon>
        <taxon>Alicyclobacillus</taxon>
    </lineage>
</organism>
<protein>
    <submittedName>
        <fullName evidence="3">Metal dependent phosphohydrolase</fullName>
    </submittedName>
</protein>
<dbReference type="CDD" id="cd00077">
    <property type="entry name" value="HDc"/>
    <property type="match status" value="1"/>
</dbReference>
<reference evidence="3 4" key="1">
    <citation type="journal article" date="2011" name="J. Bacteriol.">
        <title>Complete Genome Sequence of Alicyclobacillus acidocaldarius Strain Tc-4-1.</title>
        <authorList>
            <person name="Chen Y."/>
            <person name="He Y."/>
            <person name="Zhang B."/>
            <person name="Yang J."/>
            <person name="Li W."/>
            <person name="Dong Z."/>
            <person name="Hu S."/>
        </authorList>
    </citation>
    <scope>NUCLEOTIDE SEQUENCE [LARGE SCALE GENOMIC DNA]</scope>
    <source>
        <strain evidence="3 4">Tc-4-1</strain>
    </source>
</reference>
<dbReference type="HOGENOM" id="CLU_000445_92_1_9"/>
<dbReference type="InterPro" id="IPR052020">
    <property type="entry name" value="Cyclic_di-GMP/3'3'-cGAMP_PDE"/>
</dbReference>